<evidence type="ECO:0000256" key="12">
    <source>
        <dbReference type="ARBA" id="ARBA00023303"/>
    </source>
</evidence>
<sequence length="71" mass="7901">MEPSAALIGLRLLLYVNASDYLPTTEAVGVRITVHDKDEYPFPETFGYSAPTGYISSFGMKMVTFFSTKTR</sequence>
<dbReference type="OrthoDB" id="5874059at2759"/>
<evidence type="ECO:0000256" key="1">
    <source>
        <dbReference type="ARBA" id="ARBA00004141"/>
    </source>
</evidence>
<dbReference type="EMBL" id="UYRT01013909">
    <property type="protein sequence ID" value="VDK53504.1"/>
    <property type="molecule type" value="Genomic_DNA"/>
</dbReference>
<proteinExistence type="inferred from homology"/>
<evidence type="ECO:0000313" key="17">
    <source>
        <dbReference type="WBParaSite" id="GPUH_0000613601-mRNA-1"/>
    </source>
</evidence>
<keyword evidence="8 13" id="KW-0406">Ion transport</keyword>
<evidence type="ECO:0000256" key="11">
    <source>
        <dbReference type="ARBA" id="ARBA00023201"/>
    </source>
</evidence>
<dbReference type="GO" id="GO:0005272">
    <property type="term" value="F:sodium channel activity"/>
    <property type="evidence" value="ECO:0007669"/>
    <property type="project" value="UniProtKB-KW"/>
</dbReference>
<evidence type="ECO:0000256" key="3">
    <source>
        <dbReference type="ARBA" id="ARBA00022448"/>
    </source>
</evidence>
<feature type="signal peptide" evidence="14">
    <location>
        <begin position="1"/>
        <end position="18"/>
    </location>
</feature>
<keyword evidence="6" id="KW-1133">Transmembrane helix</keyword>
<name>A0A183DBN7_9BILA</name>
<evidence type="ECO:0000256" key="2">
    <source>
        <dbReference type="ARBA" id="ARBA00007193"/>
    </source>
</evidence>
<keyword evidence="14" id="KW-0732">Signal</keyword>
<keyword evidence="11 13" id="KW-0739">Sodium transport</keyword>
<dbReference type="WBParaSite" id="GPUH_0000613601-mRNA-1">
    <property type="protein sequence ID" value="GPUH_0000613601-mRNA-1"/>
    <property type="gene ID" value="GPUH_0000613601"/>
</dbReference>
<evidence type="ECO:0000256" key="6">
    <source>
        <dbReference type="ARBA" id="ARBA00022989"/>
    </source>
</evidence>
<reference evidence="15 16" key="2">
    <citation type="submission" date="2018-11" db="EMBL/GenBank/DDBJ databases">
        <authorList>
            <consortium name="Pathogen Informatics"/>
        </authorList>
    </citation>
    <scope>NUCLEOTIDE SEQUENCE [LARGE SCALE GENOMIC DNA]</scope>
</reference>
<evidence type="ECO:0000256" key="5">
    <source>
        <dbReference type="ARBA" id="ARBA00022692"/>
    </source>
</evidence>
<dbReference type="GO" id="GO:0016020">
    <property type="term" value="C:membrane"/>
    <property type="evidence" value="ECO:0007669"/>
    <property type="project" value="UniProtKB-SubCell"/>
</dbReference>
<evidence type="ECO:0000256" key="14">
    <source>
        <dbReference type="SAM" id="SignalP"/>
    </source>
</evidence>
<comment type="similarity">
    <text evidence="2 13">Belongs to the amiloride-sensitive sodium channel (TC 1.A.6) family.</text>
</comment>
<feature type="chain" id="PRO_5043138661" evidence="14">
    <location>
        <begin position="19"/>
        <end position="71"/>
    </location>
</feature>
<evidence type="ECO:0000313" key="15">
    <source>
        <dbReference type="EMBL" id="VDK53504.1"/>
    </source>
</evidence>
<keyword evidence="5 13" id="KW-0812">Transmembrane</keyword>
<evidence type="ECO:0000256" key="7">
    <source>
        <dbReference type="ARBA" id="ARBA00023053"/>
    </source>
</evidence>
<keyword evidence="7" id="KW-0915">Sodium</keyword>
<evidence type="ECO:0000256" key="4">
    <source>
        <dbReference type="ARBA" id="ARBA00022461"/>
    </source>
</evidence>
<evidence type="ECO:0000256" key="10">
    <source>
        <dbReference type="ARBA" id="ARBA00023180"/>
    </source>
</evidence>
<evidence type="ECO:0000256" key="13">
    <source>
        <dbReference type="RuleBase" id="RU000679"/>
    </source>
</evidence>
<keyword evidence="9" id="KW-0472">Membrane</keyword>
<keyword evidence="10" id="KW-0325">Glycoprotein</keyword>
<dbReference type="Pfam" id="PF00858">
    <property type="entry name" value="ASC"/>
    <property type="match status" value="1"/>
</dbReference>
<evidence type="ECO:0000313" key="16">
    <source>
        <dbReference type="Proteomes" id="UP000271098"/>
    </source>
</evidence>
<comment type="subcellular location">
    <subcellularLocation>
        <location evidence="1">Membrane</location>
        <topology evidence="1">Multi-pass membrane protein</topology>
    </subcellularLocation>
</comment>
<keyword evidence="3 13" id="KW-0813">Transport</keyword>
<protein>
    <submittedName>
        <fullName evidence="17">HORMA domain-containing protein</fullName>
    </submittedName>
</protein>
<dbReference type="Gene3D" id="2.60.470.10">
    <property type="entry name" value="Acid-sensing ion channels like domains"/>
    <property type="match status" value="1"/>
</dbReference>
<organism evidence="17">
    <name type="scientific">Gongylonema pulchrum</name>
    <dbReference type="NCBI Taxonomy" id="637853"/>
    <lineage>
        <taxon>Eukaryota</taxon>
        <taxon>Metazoa</taxon>
        <taxon>Ecdysozoa</taxon>
        <taxon>Nematoda</taxon>
        <taxon>Chromadorea</taxon>
        <taxon>Rhabditida</taxon>
        <taxon>Spirurina</taxon>
        <taxon>Spiruromorpha</taxon>
        <taxon>Spiruroidea</taxon>
        <taxon>Gongylonematidae</taxon>
        <taxon>Gongylonema</taxon>
    </lineage>
</organism>
<dbReference type="PRINTS" id="PR01078">
    <property type="entry name" value="AMINACHANNEL"/>
</dbReference>
<accession>A0A183DBN7</accession>
<evidence type="ECO:0000256" key="9">
    <source>
        <dbReference type="ARBA" id="ARBA00023136"/>
    </source>
</evidence>
<dbReference type="AlphaFoldDB" id="A0A183DBN7"/>
<gene>
    <name evidence="15" type="ORF">GPUH_LOCUS6127</name>
</gene>
<dbReference type="InterPro" id="IPR001873">
    <property type="entry name" value="ENaC"/>
</dbReference>
<dbReference type="Proteomes" id="UP000271098">
    <property type="component" value="Unassembled WGS sequence"/>
</dbReference>
<evidence type="ECO:0000256" key="8">
    <source>
        <dbReference type="ARBA" id="ARBA00023065"/>
    </source>
</evidence>
<keyword evidence="4 13" id="KW-0894">Sodium channel</keyword>
<reference evidence="17" key="1">
    <citation type="submission" date="2016-06" db="UniProtKB">
        <authorList>
            <consortium name="WormBaseParasite"/>
        </authorList>
    </citation>
    <scope>IDENTIFICATION</scope>
</reference>
<keyword evidence="16" id="KW-1185">Reference proteome</keyword>
<keyword evidence="12 13" id="KW-0407">Ion channel</keyword>